<gene>
    <name evidence="2" type="ORF">MNOR_LOCUS2102</name>
</gene>
<dbReference type="AlphaFoldDB" id="A0AAV2PMK4"/>
<proteinExistence type="predicted"/>
<accession>A0AAV2PMK4</accession>
<evidence type="ECO:0000313" key="3">
    <source>
        <dbReference type="Proteomes" id="UP001497623"/>
    </source>
</evidence>
<dbReference type="Proteomes" id="UP001497623">
    <property type="component" value="Unassembled WGS sequence"/>
</dbReference>
<dbReference type="EMBL" id="CAXKWB010000609">
    <property type="protein sequence ID" value="CAL4061352.1"/>
    <property type="molecule type" value="Genomic_DNA"/>
</dbReference>
<evidence type="ECO:0000313" key="2">
    <source>
        <dbReference type="EMBL" id="CAL4061352.1"/>
    </source>
</evidence>
<keyword evidence="1" id="KW-0175">Coiled coil</keyword>
<organism evidence="2 3">
    <name type="scientific">Meganyctiphanes norvegica</name>
    <name type="common">Northern krill</name>
    <name type="synonym">Thysanopoda norvegica</name>
    <dbReference type="NCBI Taxonomy" id="48144"/>
    <lineage>
        <taxon>Eukaryota</taxon>
        <taxon>Metazoa</taxon>
        <taxon>Ecdysozoa</taxon>
        <taxon>Arthropoda</taxon>
        <taxon>Crustacea</taxon>
        <taxon>Multicrustacea</taxon>
        <taxon>Malacostraca</taxon>
        <taxon>Eumalacostraca</taxon>
        <taxon>Eucarida</taxon>
        <taxon>Euphausiacea</taxon>
        <taxon>Euphausiidae</taxon>
        <taxon>Meganyctiphanes</taxon>
    </lineage>
</organism>
<protein>
    <submittedName>
        <fullName evidence="2">Uncharacterized protein</fullName>
    </submittedName>
</protein>
<evidence type="ECO:0000256" key="1">
    <source>
        <dbReference type="SAM" id="Coils"/>
    </source>
</evidence>
<keyword evidence="3" id="KW-1185">Reference proteome</keyword>
<feature type="coiled-coil region" evidence="1">
    <location>
        <begin position="97"/>
        <end position="124"/>
    </location>
</feature>
<feature type="non-terminal residue" evidence="2">
    <location>
        <position position="163"/>
    </location>
</feature>
<sequence>YFRARLDFSDAGSEKSMHSLLGEDLGVSTLASSRKRPNDSSLVGFDVCKRLREKDSEIASYKVTKARLESTIHTLDSDKKKLHLENESELISLRQKNAMYKELSDDLQHKVKALQAREKSIQNEAQTIKKGATNARFETESKFLALQKEHMQKTSKLQEEMGK</sequence>
<feature type="non-terminal residue" evidence="2">
    <location>
        <position position="1"/>
    </location>
</feature>
<name>A0AAV2PMK4_MEGNR</name>
<comment type="caution">
    <text evidence="2">The sequence shown here is derived from an EMBL/GenBank/DDBJ whole genome shotgun (WGS) entry which is preliminary data.</text>
</comment>
<reference evidence="2 3" key="1">
    <citation type="submission" date="2024-05" db="EMBL/GenBank/DDBJ databases">
        <authorList>
            <person name="Wallberg A."/>
        </authorList>
    </citation>
    <scope>NUCLEOTIDE SEQUENCE [LARGE SCALE GENOMIC DNA]</scope>
</reference>